<feature type="region of interest" description="Disordered" evidence="7">
    <location>
        <begin position="273"/>
        <end position="392"/>
    </location>
</feature>
<dbReference type="STRING" id="42514.ENSPNAP00000033704"/>
<name>A0A3B4EEI3_PYGNA</name>
<sequence length="528" mass="59817">IYTMKECLLLLLVFACGHGAPAGIVPSSSCKDASSKDAAAQAMDKINLELSEGYIFSLERLSNVGLLRHGETGVVYYLTIDVLETDCHVLSKKNWRDCKVRDIGGHPVYGQCKAVIYINKVHRVSRLYKYSCAVRPVPTSKIALVCPDCPVLIPLDNEEVQKTMRMGLEKYNKESMQANYFSLLNITRATSQGGFITFYNVEFTIQETVCSNTTDIAEVSKCEIMTCEFAHKGFCKATHSQSARGEHLNLKCDLFEPEAAEEEKKRHLLEQKLDHSHSSTANISLGHDHTHDHTHAHSPSHAQDHDHPDDHRHDHDHKALHAHDHTKDFSHHHTHEHNEGHNQSHGHAHSHHHAHDHDHTHSHHAKAHNHTQDQGKHPHHNYGHSDGETHEHDHELALDHEHKHAHLHEYEHHHHHHEHQHESSTKRPEGVVYMLPSMDKPMILPSHPDQPVADPAQPSTLPFHPDPQIPGEREPTIMPFPTAQSKECPADFKTESKLIKEVFVQDPLFKSAACEKPVKSLSMFAYCS</sequence>
<accession>A0A3B4EEI3</accession>
<evidence type="ECO:0000256" key="8">
    <source>
        <dbReference type="SAM" id="SignalP"/>
    </source>
</evidence>
<dbReference type="InterPro" id="IPR025764">
    <property type="entry name" value="Cystatin_Fetuin_B"/>
</dbReference>
<dbReference type="Gene3D" id="3.10.450.10">
    <property type="match status" value="2"/>
</dbReference>
<dbReference type="PANTHER" id="PTHR13814">
    <property type="entry name" value="FETUIN"/>
    <property type="match status" value="1"/>
</dbReference>
<dbReference type="GeneTree" id="ENSGT00950000182930"/>
<feature type="chain" id="PRO_5017301872" description="Cystatin fetuin-B-type domain-containing protein" evidence="8">
    <location>
        <begin position="20"/>
        <end position="528"/>
    </location>
</feature>
<dbReference type="AlphaFoldDB" id="A0A3B4EEI3"/>
<keyword evidence="4" id="KW-0677">Repeat</keyword>
<evidence type="ECO:0000256" key="7">
    <source>
        <dbReference type="SAM" id="MobiDB-lite"/>
    </source>
</evidence>
<keyword evidence="2" id="KW-0964">Secreted</keyword>
<comment type="subcellular location">
    <subcellularLocation>
        <location evidence="1">Secreted</location>
    </subcellularLocation>
</comment>
<evidence type="ECO:0000256" key="1">
    <source>
        <dbReference type="ARBA" id="ARBA00004613"/>
    </source>
</evidence>
<proteinExistence type="predicted"/>
<keyword evidence="5" id="KW-1015">Disulfide bond</keyword>
<feature type="domain" description="Cystatin fetuin-B-type" evidence="9">
    <location>
        <begin position="19"/>
        <end position="133"/>
    </location>
</feature>
<organism evidence="10 11">
    <name type="scientific">Pygocentrus nattereri</name>
    <name type="common">Red-bellied piranha</name>
    <dbReference type="NCBI Taxonomy" id="42514"/>
    <lineage>
        <taxon>Eukaryota</taxon>
        <taxon>Metazoa</taxon>
        <taxon>Chordata</taxon>
        <taxon>Craniata</taxon>
        <taxon>Vertebrata</taxon>
        <taxon>Euteleostomi</taxon>
        <taxon>Actinopterygii</taxon>
        <taxon>Neopterygii</taxon>
        <taxon>Teleostei</taxon>
        <taxon>Ostariophysi</taxon>
        <taxon>Characiformes</taxon>
        <taxon>Characoidei</taxon>
        <taxon>Pygocentrus</taxon>
    </lineage>
</organism>
<dbReference type="InterPro" id="IPR000010">
    <property type="entry name" value="Cystatin_dom"/>
</dbReference>
<feature type="compositionally biased region" description="Basic residues" evidence="7">
    <location>
        <begin position="344"/>
        <end position="369"/>
    </location>
</feature>
<dbReference type="InterPro" id="IPR050735">
    <property type="entry name" value="Kininogen_Fetuin_HRG"/>
</dbReference>
<feature type="compositionally biased region" description="Basic and acidic residues" evidence="7">
    <location>
        <begin position="286"/>
        <end position="295"/>
    </location>
</feature>
<dbReference type="GO" id="GO:0004869">
    <property type="term" value="F:cysteine-type endopeptidase inhibitor activity"/>
    <property type="evidence" value="ECO:0007669"/>
    <property type="project" value="InterPro"/>
</dbReference>
<dbReference type="SMART" id="SM00043">
    <property type="entry name" value="CY"/>
    <property type="match status" value="2"/>
</dbReference>
<feature type="compositionally biased region" description="Basic and acidic residues" evidence="7">
    <location>
        <begin position="383"/>
        <end position="392"/>
    </location>
</feature>
<evidence type="ECO:0000313" key="11">
    <source>
        <dbReference type="Proteomes" id="UP001501920"/>
    </source>
</evidence>
<dbReference type="Ensembl" id="ENSPNAT00000024826.2">
    <property type="protein sequence ID" value="ENSPNAP00000033704.1"/>
    <property type="gene ID" value="ENSPNAG00000022659.2"/>
</dbReference>
<feature type="compositionally biased region" description="Basic and acidic residues" evidence="7">
    <location>
        <begin position="302"/>
        <end position="342"/>
    </location>
</feature>
<dbReference type="CDD" id="cd00042">
    <property type="entry name" value="CY"/>
    <property type="match status" value="2"/>
</dbReference>
<evidence type="ECO:0000256" key="2">
    <source>
        <dbReference type="ARBA" id="ARBA00022525"/>
    </source>
</evidence>
<dbReference type="PROSITE" id="PS01255">
    <property type="entry name" value="FETUIN_2"/>
    <property type="match status" value="1"/>
</dbReference>
<keyword evidence="11" id="KW-1185">Reference proteome</keyword>
<dbReference type="InterPro" id="IPR046350">
    <property type="entry name" value="Cystatin_sf"/>
</dbReference>
<dbReference type="InterPro" id="IPR001363">
    <property type="entry name" value="Prot_inh_fetuin_CS"/>
</dbReference>
<dbReference type="GO" id="GO:0005615">
    <property type="term" value="C:extracellular space"/>
    <property type="evidence" value="ECO:0007669"/>
    <property type="project" value="InterPro"/>
</dbReference>
<dbReference type="PROSITE" id="PS51530">
    <property type="entry name" value="CYSTATIN_FETUIN_B"/>
    <property type="match status" value="2"/>
</dbReference>
<evidence type="ECO:0000313" key="10">
    <source>
        <dbReference type="Ensembl" id="ENSPNAP00000033704.1"/>
    </source>
</evidence>
<reference evidence="10 11" key="1">
    <citation type="submission" date="2020-10" db="EMBL/GenBank/DDBJ databases">
        <title>Pygocentrus nattereri (red-bellied piranha) genome, fPygNat1, primary haplotype.</title>
        <authorList>
            <person name="Myers G."/>
            <person name="Meyer A."/>
            <person name="Karagic N."/>
            <person name="Pippel M."/>
            <person name="Winkler S."/>
            <person name="Tracey A."/>
            <person name="Wood J."/>
            <person name="Formenti G."/>
            <person name="Howe K."/>
            <person name="Fedrigo O."/>
            <person name="Jarvis E.D."/>
        </authorList>
    </citation>
    <scope>NUCLEOTIDE SEQUENCE [LARGE SCALE GENOMIC DNA]</scope>
</reference>
<dbReference type="SUPFAM" id="SSF54403">
    <property type="entry name" value="Cystatin/monellin"/>
    <property type="match status" value="2"/>
</dbReference>
<evidence type="ECO:0000256" key="4">
    <source>
        <dbReference type="ARBA" id="ARBA00022737"/>
    </source>
</evidence>
<gene>
    <name evidence="10" type="primary">FETUB</name>
</gene>
<dbReference type="Pfam" id="PF00031">
    <property type="entry name" value="Cystatin"/>
    <property type="match status" value="2"/>
</dbReference>
<keyword evidence="3 8" id="KW-0732">Signal</keyword>
<evidence type="ECO:0000259" key="9">
    <source>
        <dbReference type="PROSITE" id="PS51530"/>
    </source>
</evidence>
<feature type="signal peptide" evidence="8">
    <location>
        <begin position="1"/>
        <end position="19"/>
    </location>
</feature>
<keyword evidence="6" id="KW-0325">Glycoprotein</keyword>
<dbReference type="PANTHER" id="PTHR13814:SF10">
    <property type="entry name" value="FETUIN-B"/>
    <property type="match status" value="1"/>
</dbReference>
<feature type="region of interest" description="Disordered" evidence="7">
    <location>
        <begin position="447"/>
        <end position="472"/>
    </location>
</feature>
<protein>
    <recommendedName>
        <fullName evidence="9">Cystatin fetuin-B-type domain-containing protein</fullName>
    </recommendedName>
</protein>
<evidence type="ECO:0000256" key="5">
    <source>
        <dbReference type="ARBA" id="ARBA00023157"/>
    </source>
</evidence>
<reference evidence="10" key="3">
    <citation type="submission" date="2025-09" db="UniProtKB">
        <authorList>
            <consortium name="Ensembl"/>
        </authorList>
    </citation>
    <scope>IDENTIFICATION</scope>
</reference>
<feature type="domain" description="Cystatin fetuin-B-type" evidence="9">
    <location>
        <begin position="144"/>
        <end position="263"/>
    </location>
</feature>
<dbReference type="Proteomes" id="UP001501920">
    <property type="component" value="Chromosome 15"/>
</dbReference>
<reference evidence="10" key="2">
    <citation type="submission" date="2025-08" db="UniProtKB">
        <authorList>
            <consortium name="Ensembl"/>
        </authorList>
    </citation>
    <scope>IDENTIFICATION</scope>
</reference>
<evidence type="ECO:0000256" key="6">
    <source>
        <dbReference type="ARBA" id="ARBA00023180"/>
    </source>
</evidence>
<evidence type="ECO:0000256" key="3">
    <source>
        <dbReference type="ARBA" id="ARBA00022729"/>
    </source>
</evidence>